<accession>A0AAV2DZL7</accession>
<evidence type="ECO:0000313" key="3">
    <source>
        <dbReference type="Proteomes" id="UP001497516"/>
    </source>
</evidence>
<evidence type="ECO:0000313" key="2">
    <source>
        <dbReference type="EMBL" id="CAL1378892.1"/>
    </source>
</evidence>
<feature type="region of interest" description="Disordered" evidence="1">
    <location>
        <begin position="1"/>
        <end position="66"/>
    </location>
</feature>
<keyword evidence="3" id="KW-1185">Reference proteome</keyword>
<proteinExistence type="predicted"/>
<dbReference type="AlphaFoldDB" id="A0AAV2DZL7"/>
<protein>
    <submittedName>
        <fullName evidence="2">Uncharacterized protein</fullName>
    </submittedName>
</protein>
<gene>
    <name evidence="2" type="ORF">LTRI10_LOCUS20441</name>
</gene>
<feature type="compositionally biased region" description="Basic residues" evidence="1">
    <location>
        <begin position="38"/>
        <end position="48"/>
    </location>
</feature>
<sequence>MNNKTKAELSPHSARLLAGRAGRQHQRSKSPASDTMSRRKLNHRHTSRIGKAPTVAEESDHEGWDEVFHEESEDILSSPSQNVIGPHLTDRVWKTRRLQFLRVKISTLS</sequence>
<name>A0AAV2DZL7_9ROSI</name>
<dbReference type="EMBL" id="OZ034816">
    <property type="protein sequence ID" value="CAL1378892.1"/>
    <property type="molecule type" value="Genomic_DNA"/>
</dbReference>
<organism evidence="2 3">
    <name type="scientific">Linum trigynum</name>
    <dbReference type="NCBI Taxonomy" id="586398"/>
    <lineage>
        <taxon>Eukaryota</taxon>
        <taxon>Viridiplantae</taxon>
        <taxon>Streptophyta</taxon>
        <taxon>Embryophyta</taxon>
        <taxon>Tracheophyta</taxon>
        <taxon>Spermatophyta</taxon>
        <taxon>Magnoliopsida</taxon>
        <taxon>eudicotyledons</taxon>
        <taxon>Gunneridae</taxon>
        <taxon>Pentapetalae</taxon>
        <taxon>rosids</taxon>
        <taxon>fabids</taxon>
        <taxon>Malpighiales</taxon>
        <taxon>Linaceae</taxon>
        <taxon>Linum</taxon>
    </lineage>
</organism>
<reference evidence="2 3" key="1">
    <citation type="submission" date="2024-04" db="EMBL/GenBank/DDBJ databases">
        <authorList>
            <person name="Fracassetti M."/>
        </authorList>
    </citation>
    <scope>NUCLEOTIDE SEQUENCE [LARGE SCALE GENOMIC DNA]</scope>
</reference>
<dbReference type="Proteomes" id="UP001497516">
    <property type="component" value="Chromosome 3"/>
</dbReference>
<evidence type="ECO:0000256" key="1">
    <source>
        <dbReference type="SAM" id="MobiDB-lite"/>
    </source>
</evidence>